<keyword evidence="3" id="KW-1185">Reference proteome</keyword>
<dbReference type="AlphaFoldDB" id="A0AAJ0B2W5"/>
<protein>
    <recommendedName>
        <fullName evidence="1">2EXR domain-containing protein</fullName>
    </recommendedName>
</protein>
<organism evidence="2 3">
    <name type="scientific">Echria macrotheca</name>
    <dbReference type="NCBI Taxonomy" id="438768"/>
    <lineage>
        <taxon>Eukaryota</taxon>
        <taxon>Fungi</taxon>
        <taxon>Dikarya</taxon>
        <taxon>Ascomycota</taxon>
        <taxon>Pezizomycotina</taxon>
        <taxon>Sordariomycetes</taxon>
        <taxon>Sordariomycetidae</taxon>
        <taxon>Sordariales</taxon>
        <taxon>Schizotheciaceae</taxon>
        <taxon>Echria</taxon>
    </lineage>
</organism>
<evidence type="ECO:0000259" key="1">
    <source>
        <dbReference type="Pfam" id="PF20150"/>
    </source>
</evidence>
<comment type="caution">
    <text evidence="2">The sequence shown here is derived from an EMBL/GenBank/DDBJ whole genome shotgun (WGS) entry which is preliminary data.</text>
</comment>
<dbReference type="Pfam" id="PF20150">
    <property type="entry name" value="2EXR"/>
    <property type="match status" value="1"/>
</dbReference>
<reference evidence="2" key="1">
    <citation type="submission" date="2023-06" db="EMBL/GenBank/DDBJ databases">
        <title>Genome-scale phylogeny and comparative genomics of the fungal order Sordariales.</title>
        <authorList>
            <consortium name="Lawrence Berkeley National Laboratory"/>
            <person name="Hensen N."/>
            <person name="Bonometti L."/>
            <person name="Westerberg I."/>
            <person name="Brannstrom I.O."/>
            <person name="Guillou S."/>
            <person name="Cros-Aarteil S."/>
            <person name="Calhoun S."/>
            <person name="Haridas S."/>
            <person name="Kuo A."/>
            <person name="Mondo S."/>
            <person name="Pangilinan J."/>
            <person name="Riley R."/>
            <person name="Labutti K."/>
            <person name="Andreopoulos B."/>
            <person name="Lipzen A."/>
            <person name="Chen C."/>
            <person name="Yanf M."/>
            <person name="Daum C."/>
            <person name="Ng V."/>
            <person name="Clum A."/>
            <person name="Steindorff A."/>
            <person name="Ohm R."/>
            <person name="Martin F."/>
            <person name="Silar P."/>
            <person name="Natvig D."/>
            <person name="Lalanne C."/>
            <person name="Gautier V."/>
            <person name="Ament-Velasquez S.L."/>
            <person name="Kruys A."/>
            <person name="Hutchinson M.I."/>
            <person name="Powell A.J."/>
            <person name="Barry K."/>
            <person name="Miller A.N."/>
            <person name="Grigoriev I.V."/>
            <person name="Debuchy R."/>
            <person name="Gladieux P."/>
            <person name="Thoren M.H."/>
            <person name="Johannesson H."/>
        </authorList>
    </citation>
    <scope>NUCLEOTIDE SEQUENCE</scope>
    <source>
        <strain evidence="2">PSN4</strain>
    </source>
</reference>
<dbReference type="EMBL" id="MU839845">
    <property type="protein sequence ID" value="KAK1750684.1"/>
    <property type="molecule type" value="Genomic_DNA"/>
</dbReference>
<proteinExistence type="predicted"/>
<gene>
    <name evidence="2" type="ORF">QBC47DRAFT_393251</name>
</gene>
<accession>A0AAJ0B2W5</accession>
<evidence type="ECO:0000313" key="3">
    <source>
        <dbReference type="Proteomes" id="UP001239445"/>
    </source>
</evidence>
<feature type="domain" description="2EXR" evidence="1">
    <location>
        <begin position="5"/>
        <end position="111"/>
    </location>
</feature>
<name>A0AAJ0B2W5_9PEZI</name>
<sequence length="269" mass="31308">MAAEFHFFSRLPFELQDEIWKLAIRPDLPGAHFFTIYKAYSGVRMPDSLSPSRREKYLGPHIAAPRRPARGTSFSRAAESAVPMSWTLNNPSSYLIDGGLWTACKESRLVIEREVQNRLLRLFPPFPTAKMITYPATDESDHLRYLTVFPARDLYILQPQDYHHWDWKYVGDCFPVEGVKSDHECSESCPQGLQDWKHWAYHIALEYDPGRDKCAKCRPVRRATGLGMYEYWRGPFLLGNPGWNAAHGGQSSFWFIDYRLKRNPRYRAK</sequence>
<dbReference type="InterPro" id="IPR045518">
    <property type="entry name" value="2EXR"/>
</dbReference>
<evidence type="ECO:0000313" key="2">
    <source>
        <dbReference type="EMBL" id="KAK1750684.1"/>
    </source>
</evidence>
<dbReference type="Proteomes" id="UP001239445">
    <property type="component" value="Unassembled WGS sequence"/>
</dbReference>